<organism evidence="2 3">
    <name type="scientific">Dorcoceras hygrometricum</name>
    <dbReference type="NCBI Taxonomy" id="472368"/>
    <lineage>
        <taxon>Eukaryota</taxon>
        <taxon>Viridiplantae</taxon>
        <taxon>Streptophyta</taxon>
        <taxon>Embryophyta</taxon>
        <taxon>Tracheophyta</taxon>
        <taxon>Spermatophyta</taxon>
        <taxon>Magnoliopsida</taxon>
        <taxon>eudicotyledons</taxon>
        <taxon>Gunneridae</taxon>
        <taxon>Pentapetalae</taxon>
        <taxon>asterids</taxon>
        <taxon>lamiids</taxon>
        <taxon>Lamiales</taxon>
        <taxon>Gesneriaceae</taxon>
        <taxon>Didymocarpoideae</taxon>
        <taxon>Trichosporeae</taxon>
        <taxon>Loxocarpinae</taxon>
        <taxon>Dorcoceras</taxon>
    </lineage>
</organism>
<feature type="compositionally biased region" description="Basic and acidic residues" evidence="1">
    <location>
        <begin position="48"/>
        <end position="57"/>
    </location>
</feature>
<dbReference type="AlphaFoldDB" id="A0A2Z7DHA7"/>
<dbReference type="Proteomes" id="UP000250235">
    <property type="component" value="Unassembled WGS sequence"/>
</dbReference>
<feature type="region of interest" description="Disordered" evidence="1">
    <location>
        <begin position="1"/>
        <end position="22"/>
    </location>
</feature>
<evidence type="ECO:0000313" key="2">
    <source>
        <dbReference type="EMBL" id="KZV56788.1"/>
    </source>
</evidence>
<name>A0A2Z7DHA7_9LAMI</name>
<accession>A0A2Z7DHA7</accession>
<keyword evidence="3" id="KW-1185">Reference proteome</keyword>
<protein>
    <submittedName>
        <fullName evidence="2">Uncharacterized protein</fullName>
    </submittedName>
</protein>
<feature type="region of interest" description="Disordered" evidence="1">
    <location>
        <begin position="35"/>
        <end position="68"/>
    </location>
</feature>
<proteinExistence type="predicted"/>
<feature type="compositionally biased region" description="Polar residues" evidence="1">
    <location>
        <begin position="36"/>
        <end position="47"/>
    </location>
</feature>
<evidence type="ECO:0000313" key="3">
    <source>
        <dbReference type="Proteomes" id="UP000250235"/>
    </source>
</evidence>
<gene>
    <name evidence="2" type="ORF">F511_37310</name>
</gene>
<reference evidence="2 3" key="1">
    <citation type="journal article" date="2015" name="Proc. Natl. Acad. Sci. U.S.A.">
        <title>The resurrection genome of Boea hygrometrica: A blueprint for survival of dehydration.</title>
        <authorList>
            <person name="Xiao L."/>
            <person name="Yang G."/>
            <person name="Zhang L."/>
            <person name="Yang X."/>
            <person name="Zhao S."/>
            <person name="Ji Z."/>
            <person name="Zhou Q."/>
            <person name="Hu M."/>
            <person name="Wang Y."/>
            <person name="Chen M."/>
            <person name="Xu Y."/>
            <person name="Jin H."/>
            <person name="Xiao X."/>
            <person name="Hu G."/>
            <person name="Bao F."/>
            <person name="Hu Y."/>
            <person name="Wan P."/>
            <person name="Li L."/>
            <person name="Deng X."/>
            <person name="Kuang T."/>
            <person name="Xiang C."/>
            <person name="Zhu J.K."/>
            <person name="Oliver M.J."/>
            <person name="He Y."/>
        </authorList>
    </citation>
    <scope>NUCLEOTIDE SEQUENCE [LARGE SCALE GENOMIC DNA]</scope>
    <source>
        <strain evidence="3">cv. XS01</strain>
    </source>
</reference>
<sequence length="108" mass="12393">MSSRGRGRRNTSLEEPSPDSNASIAQLLRLLVEQTGRVNGQSSNSRGLNHDDPQEKFRRQKQKEFSGTTDPLVAESWIKLMEVIFEYLQMPDLDRPRCCETRKADEIN</sequence>
<dbReference type="EMBL" id="KQ987794">
    <property type="protein sequence ID" value="KZV56788.1"/>
    <property type="molecule type" value="Genomic_DNA"/>
</dbReference>
<evidence type="ECO:0000256" key="1">
    <source>
        <dbReference type="SAM" id="MobiDB-lite"/>
    </source>
</evidence>